<dbReference type="AlphaFoldDB" id="A0AAW6QC44"/>
<dbReference type="Gene3D" id="3.30.70.1290">
    <property type="entry name" value="Transposase IS200-like"/>
    <property type="match status" value="1"/>
</dbReference>
<dbReference type="Pfam" id="PF01797">
    <property type="entry name" value="Y1_Tnp"/>
    <property type="match status" value="1"/>
</dbReference>
<dbReference type="RefSeq" id="WP_317477842.1">
    <property type="nucleotide sequence ID" value="NZ_JARQTW010000021.1"/>
</dbReference>
<evidence type="ECO:0000313" key="2">
    <source>
        <dbReference type="EMBL" id="MDG2950971.1"/>
    </source>
</evidence>
<proteinExistence type="predicted"/>
<dbReference type="PANTHER" id="PTHR36966">
    <property type="entry name" value="REP-ASSOCIATED TYROSINE TRANSPOSASE"/>
    <property type="match status" value="1"/>
</dbReference>
<feature type="domain" description="Transposase IS200-like" evidence="1">
    <location>
        <begin position="9"/>
        <end position="148"/>
    </location>
</feature>
<dbReference type="Proteomes" id="UP001214976">
    <property type="component" value="Unassembled WGS sequence"/>
</dbReference>
<dbReference type="EMBL" id="JARQTW010000021">
    <property type="protein sequence ID" value="MDG2950971.1"/>
    <property type="molecule type" value="Genomic_DNA"/>
</dbReference>
<dbReference type="GO" id="GO:0043565">
    <property type="term" value="F:sequence-specific DNA binding"/>
    <property type="evidence" value="ECO:0007669"/>
    <property type="project" value="TreeGrafter"/>
</dbReference>
<accession>A0AAW6QC44</accession>
<evidence type="ECO:0000259" key="1">
    <source>
        <dbReference type="SMART" id="SM01321"/>
    </source>
</evidence>
<protein>
    <submittedName>
        <fullName evidence="2">Transposase</fullName>
    </submittedName>
</protein>
<dbReference type="PANTHER" id="PTHR36966:SF1">
    <property type="entry name" value="REP-ASSOCIATED TYROSINE TRANSPOSASE"/>
    <property type="match status" value="1"/>
</dbReference>
<comment type="caution">
    <text evidence="2">The sequence shown here is derived from an EMBL/GenBank/DDBJ whole genome shotgun (WGS) entry which is preliminary data.</text>
</comment>
<dbReference type="SMART" id="SM01321">
    <property type="entry name" value="Y1_Tnp"/>
    <property type="match status" value="1"/>
</dbReference>
<organism evidence="2 3">
    <name type="scientific">Exercitatus varius</name>
    <dbReference type="NCBI Taxonomy" id="67857"/>
    <lineage>
        <taxon>Bacteria</taxon>
        <taxon>Pseudomonadati</taxon>
        <taxon>Pseudomonadota</taxon>
        <taxon>Gammaproteobacteria</taxon>
        <taxon>Pasteurellales</taxon>
        <taxon>Pasteurellaceae</taxon>
        <taxon>Exercitatus</taxon>
    </lineage>
</organism>
<name>A0AAW6QC44_9PAST</name>
<reference evidence="2" key="1">
    <citation type="submission" date="2023-03" db="EMBL/GenBank/DDBJ databases">
        <title>Classification of Bisgaard taxon 6 and taxon 10 as Exercitatus varius gen. nov., spec. nov.</title>
        <authorList>
            <person name="Christensen H."/>
        </authorList>
    </citation>
    <scope>NUCLEOTIDE SEQUENCE</scope>
    <source>
        <strain evidence="2">86116</strain>
    </source>
</reference>
<dbReference type="InterPro" id="IPR002686">
    <property type="entry name" value="Transposase_17"/>
</dbReference>
<dbReference type="NCBIfam" id="NF047646">
    <property type="entry name" value="REP_Tyr_transpos"/>
    <property type="match status" value="1"/>
</dbReference>
<dbReference type="SUPFAM" id="SSF143422">
    <property type="entry name" value="Transposase IS200-like"/>
    <property type="match status" value="1"/>
</dbReference>
<dbReference type="InterPro" id="IPR036515">
    <property type="entry name" value="Transposase_17_sf"/>
</dbReference>
<sequence>MSRKYKFCDLDGVYFVSFSTVYWIDVFIRDDYFIEMINALDFFRKNKGMKIYGYCIMPSHVHLLFSAENSNPSALLRDFKKFTARRMLDCIRNNIQESRKSWLLWMFKRAGEHCSNVKHYQFWQHSNHPIEIHSDEFFEQKLEYIHQNPVASGFVMESEGWKYSSARNYAEVDFALEIDYLV</sequence>
<gene>
    <name evidence="2" type="ORF">P7M15_10695</name>
</gene>
<dbReference type="GO" id="GO:0004803">
    <property type="term" value="F:transposase activity"/>
    <property type="evidence" value="ECO:0007669"/>
    <property type="project" value="InterPro"/>
</dbReference>
<dbReference type="GO" id="GO:0006313">
    <property type="term" value="P:DNA transposition"/>
    <property type="evidence" value="ECO:0007669"/>
    <property type="project" value="InterPro"/>
</dbReference>
<dbReference type="InterPro" id="IPR052715">
    <property type="entry name" value="RAYT_transposase"/>
</dbReference>
<evidence type="ECO:0000313" key="3">
    <source>
        <dbReference type="Proteomes" id="UP001214976"/>
    </source>
</evidence>